<feature type="domain" description="Glutaminase A central" evidence="4">
    <location>
        <begin position="340"/>
        <end position="691"/>
    </location>
</feature>
<dbReference type="OrthoDB" id="3918848at2759"/>
<keyword evidence="3" id="KW-0732">Signal</keyword>
<dbReference type="RefSeq" id="XP_043006988.1">
    <property type="nucleotide sequence ID" value="XM_043154533.1"/>
</dbReference>
<evidence type="ECO:0000256" key="3">
    <source>
        <dbReference type="SAM" id="SignalP"/>
    </source>
</evidence>
<keyword evidence="7" id="KW-1185">Reference proteome</keyword>
<proteinExistence type="predicted"/>
<dbReference type="SUPFAM" id="SSF48208">
    <property type="entry name" value="Six-hairpin glycosidases"/>
    <property type="match status" value="1"/>
</dbReference>
<dbReference type="InterPro" id="IPR052743">
    <property type="entry name" value="Glutaminase_GtaA"/>
</dbReference>
<dbReference type="GO" id="GO:0003824">
    <property type="term" value="F:catalytic activity"/>
    <property type="evidence" value="ECO:0007669"/>
    <property type="project" value="UniProtKB-ARBA"/>
</dbReference>
<dbReference type="EMBL" id="CM032186">
    <property type="protein sequence ID" value="KAG7090518.1"/>
    <property type="molecule type" value="Genomic_DNA"/>
</dbReference>
<dbReference type="InterPro" id="IPR033433">
    <property type="entry name" value="GtaA_N"/>
</dbReference>
<dbReference type="Gene3D" id="1.50.10.10">
    <property type="match status" value="1"/>
</dbReference>
<evidence type="ECO:0000256" key="1">
    <source>
        <dbReference type="SAM" id="MobiDB-lite"/>
    </source>
</evidence>
<accession>A0A9P7RW34</accession>
<feature type="domain" description="Glutaminase A N-terminal" evidence="5">
    <location>
        <begin position="105"/>
        <end position="335"/>
    </location>
</feature>
<dbReference type="KEGG" id="more:E1B28_009629"/>
<reference evidence="6" key="1">
    <citation type="journal article" date="2021" name="Genome Biol. Evol.">
        <title>The assembled and annotated genome of the fairy-ring fungus Marasmius oreades.</title>
        <authorList>
            <person name="Hiltunen M."/>
            <person name="Ament-Velasquez S.L."/>
            <person name="Johannesson H."/>
        </authorList>
    </citation>
    <scope>NUCLEOTIDE SEQUENCE</scope>
    <source>
        <strain evidence="6">03SP1</strain>
    </source>
</reference>
<dbReference type="InterPro" id="IPR032514">
    <property type="entry name" value="GtaA_central"/>
</dbReference>
<dbReference type="InterPro" id="IPR012341">
    <property type="entry name" value="6hp_glycosidase-like_sf"/>
</dbReference>
<feature type="signal peptide" evidence="3">
    <location>
        <begin position="1"/>
        <end position="21"/>
    </location>
</feature>
<keyword evidence="2" id="KW-0812">Transmembrane</keyword>
<evidence type="ECO:0000259" key="5">
    <source>
        <dbReference type="Pfam" id="PF17168"/>
    </source>
</evidence>
<gene>
    <name evidence="6" type="ORF">E1B28_009629</name>
</gene>
<feature type="transmembrane region" description="Helical" evidence="2">
    <location>
        <begin position="721"/>
        <end position="743"/>
    </location>
</feature>
<dbReference type="PANTHER" id="PTHR31987">
    <property type="entry name" value="GLUTAMINASE A-RELATED"/>
    <property type="match status" value="1"/>
</dbReference>
<sequence length="874" mass="96104">MLADTLLKLSLLSFLAWRSTARFTSSRNFYPAAYPLAVRSPYLNAWIQSPKDTTTFGTSWPYHWDDKNVMGLAGYVRVDGTPFRWMGDNSLGNQTSLVSTEVTPTRSKFTILAGRVQLNVTFLSPIEPSDWVLQSLPFTYISIEVATTDGSPHNVQVYCDTSAEWVSGDRSKLARWNTTVSDDTTYHQATLFQQSSMSEINDVAEDSTMYFGMASSTSSSWKTGADEDVRKQFIRKGTLNNTMDTSFRAIQDHFVVFAHAVDLGNIIKSSSPTVWSLGLVRDPVSTFFVGVNSRTRSPYFLTHFNTVDDAVKSFIKGYKNAVKRADELDSKIMKDASAISNHYADLVALGARQTMAGIDITVPRGTDGKWNMSDVKAFMKDTGTSQRINPVEGLFSAFPAFLYLNSSLGGLLLDPLLEFQAYVGNRQFSAPDLGSYPRATGNPSNANNTALESTGNMLVMALAHAQLSGDGTLISRYYDLLKGWTDYLGAHTLHPQNQRSADGLDRSDQSNLAIKGIIGIAAMAKISKALNRESDYQTYSAKASNLSARWTKLATSGDHITSVYGDSQSRPLVYNLYADVLLRTNVVDSSIYSQQTRFYKTLTTTAQAFGLPYDDIAQEAQDFAKAPWTIFTAATVTQNETQGKLIDMVHARATFNGTRGDFPTTYRVSNGSVLVNSGQASPSQGAMFALLALSLPIQNMVAPPDAFSHAVQAAGLNGGTIAGAVIGTFGGIGLLALGFLLWWKRRKTLLQQESLKPIPFVPHMLYRQRAPDSVEMNLMYQNTPHRAVRGVLPADTSSDFSIPESEEPELTDLISHQPSQSVTNSNSTMHTTDTSQLRHEIATLRQHMNALQAHQEEIYFTSLPRHGTPPVIKP</sequence>
<evidence type="ECO:0008006" key="8">
    <source>
        <dbReference type="Google" id="ProtNLM"/>
    </source>
</evidence>
<dbReference type="Pfam" id="PF16335">
    <property type="entry name" value="GtaA_6_Hairpin"/>
    <property type="match status" value="1"/>
</dbReference>
<dbReference type="GeneID" id="66078705"/>
<dbReference type="Pfam" id="PF17168">
    <property type="entry name" value="DUF5127"/>
    <property type="match status" value="1"/>
</dbReference>
<protein>
    <recommendedName>
        <fullName evidence="8">DUF1793-domain-containing protein</fullName>
    </recommendedName>
</protein>
<comment type="caution">
    <text evidence="6">The sequence shown here is derived from an EMBL/GenBank/DDBJ whole genome shotgun (WGS) entry which is preliminary data.</text>
</comment>
<evidence type="ECO:0000313" key="6">
    <source>
        <dbReference type="EMBL" id="KAG7090518.1"/>
    </source>
</evidence>
<name>A0A9P7RW34_9AGAR</name>
<evidence type="ECO:0000259" key="4">
    <source>
        <dbReference type="Pfam" id="PF16335"/>
    </source>
</evidence>
<keyword evidence="2" id="KW-1133">Transmembrane helix</keyword>
<dbReference type="Proteomes" id="UP001049176">
    <property type="component" value="Chromosome 6"/>
</dbReference>
<dbReference type="GO" id="GO:0005975">
    <property type="term" value="P:carbohydrate metabolic process"/>
    <property type="evidence" value="ECO:0007669"/>
    <property type="project" value="InterPro"/>
</dbReference>
<dbReference type="InterPro" id="IPR008928">
    <property type="entry name" value="6-hairpin_glycosidase_sf"/>
</dbReference>
<feature type="chain" id="PRO_5040306268" description="DUF1793-domain-containing protein" evidence="3">
    <location>
        <begin position="22"/>
        <end position="874"/>
    </location>
</feature>
<organism evidence="6 7">
    <name type="scientific">Marasmius oreades</name>
    <name type="common">fairy-ring Marasmius</name>
    <dbReference type="NCBI Taxonomy" id="181124"/>
    <lineage>
        <taxon>Eukaryota</taxon>
        <taxon>Fungi</taxon>
        <taxon>Dikarya</taxon>
        <taxon>Basidiomycota</taxon>
        <taxon>Agaricomycotina</taxon>
        <taxon>Agaricomycetes</taxon>
        <taxon>Agaricomycetidae</taxon>
        <taxon>Agaricales</taxon>
        <taxon>Marasmiineae</taxon>
        <taxon>Marasmiaceae</taxon>
        <taxon>Marasmius</taxon>
    </lineage>
</organism>
<dbReference type="PANTHER" id="PTHR31987:SF1">
    <property type="entry name" value="GLUTAMINASE A"/>
    <property type="match status" value="1"/>
</dbReference>
<keyword evidence="2" id="KW-0472">Membrane</keyword>
<dbReference type="AlphaFoldDB" id="A0A9P7RW34"/>
<evidence type="ECO:0000256" key="2">
    <source>
        <dbReference type="SAM" id="Phobius"/>
    </source>
</evidence>
<feature type="region of interest" description="Disordered" evidence="1">
    <location>
        <begin position="816"/>
        <end position="835"/>
    </location>
</feature>
<evidence type="ECO:0000313" key="7">
    <source>
        <dbReference type="Proteomes" id="UP001049176"/>
    </source>
</evidence>